<gene>
    <name evidence="1" type="ORF">Cyrtocomes_01188</name>
</gene>
<sequence>MEFKDLFPECSDILYKYLDDIMKTKEDFQTKYFNSNREVLEKLLKRSDGLPMFNAAIIDIFSLYV</sequence>
<protein>
    <submittedName>
        <fullName evidence="1">Uncharacterized protein</fullName>
    </submittedName>
</protein>
<dbReference type="RefSeq" id="WP_322498235.1">
    <property type="nucleotide sequence ID" value="NZ_JARGYT010000116.1"/>
</dbReference>
<keyword evidence="2" id="KW-1185">Reference proteome</keyword>
<dbReference type="EMBL" id="JARGYT010000116">
    <property type="protein sequence ID" value="MDZ5762793.1"/>
    <property type="molecule type" value="Genomic_DNA"/>
</dbReference>
<dbReference type="Proteomes" id="UP001293791">
    <property type="component" value="Unassembled WGS sequence"/>
</dbReference>
<comment type="caution">
    <text evidence="1">The sequence shown here is derived from an EMBL/GenBank/DDBJ whole genome shotgun (WGS) entry which is preliminary data.</text>
</comment>
<evidence type="ECO:0000313" key="1">
    <source>
        <dbReference type="EMBL" id="MDZ5762793.1"/>
    </source>
</evidence>
<accession>A0ABU5L9J9</accession>
<organism evidence="1 2">
    <name type="scientific">Candidatus Cyrtobacter comes</name>
    <dbReference type="NCBI Taxonomy" id="675776"/>
    <lineage>
        <taxon>Bacteria</taxon>
        <taxon>Pseudomonadati</taxon>
        <taxon>Pseudomonadota</taxon>
        <taxon>Alphaproteobacteria</taxon>
        <taxon>Rickettsiales</taxon>
        <taxon>Candidatus Midichloriaceae</taxon>
        <taxon>Candidatus Cyrtobacter</taxon>
    </lineage>
</organism>
<name>A0ABU5L9J9_9RICK</name>
<evidence type="ECO:0000313" key="2">
    <source>
        <dbReference type="Proteomes" id="UP001293791"/>
    </source>
</evidence>
<reference evidence="1 2" key="1">
    <citation type="submission" date="2023-02" db="EMBL/GenBank/DDBJ databases">
        <title>Host association and intracellularity evolved multiple times independently in the Rickettsiales.</title>
        <authorList>
            <person name="Castelli M."/>
            <person name="Nardi T."/>
            <person name="Gammuto L."/>
            <person name="Bellinzona G."/>
            <person name="Sabaneyeva E."/>
            <person name="Potekhin A."/>
            <person name="Serra V."/>
            <person name="Petroni G."/>
            <person name="Sassera D."/>
        </authorList>
    </citation>
    <scope>NUCLEOTIDE SEQUENCE [LARGE SCALE GENOMIC DNA]</scope>
    <source>
        <strain evidence="1 2">BOD18</strain>
    </source>
</reference>
<proteinExistence type="predicted"/>